<dbReference type="PROSITE" id="PS50929">
    <property type="entry name" value="ABC_TM1F"/>
    <property type="match status" value="1"/>
</dbReference>
<dbReference type="AlphaFoldDB" id="A0A9D2NCI9"/>
<dbReference type="PANTHER" id="PTHR43394">
    <property type="entry name" value="ATP-DEPENDENT PERMEASE MDL1, MITOCHONDRIAL"/>
    <property type="match status" value="1"/>
</dbReference>
<dbReference type="SMART" id="SM00382">
    <property type="entry name" value="AAA"/>
    <property type="match status" value="1"/>
</dbReference>
<keyword evidence="8 9" id="KW-0472">Membrane</keyword>
<reference evidence="12" key="1">
    <citation type="journal article" date="2021" name="PeerJ">
        <title>Extensive microbial diversity within the chicken gut microbiome revealed by metagenomics and culture.</title>
        <authorList>
            <person name="Gilroy R."/>
            <person name="Ravi A."/>
            <person name="Getino M."/>
            <person name="Pursley I."/>
            <person name="Horton D.L."/>
            <person name="Alikhan N.F."/>
            <person name="Baker D."/>
            <person name="Gharbi K."/>
            <person name="Hall N."/>
            <person name="Watson M."/>
            <person name="Adriaenssens E.M."/>
            <person name="Foster-Nyarko E."/>
            <person name="Jarju S."/>
            <person name="Secka A."/>
            <person name="Antonio M."/>
            <person name="Oren A."/>
            <person name="Chaudhuri R.R."/>
            <person name="La Ragione R."/>
            <person name="Hildebrand F."/>
            <person name="Pallen M.J."/>
        </authorList>
    </citation>
    <scope>NUCLEOTIDE SEQUENCE</scope>
    <source>
        <strain evidence="12">USAMLcec2-132</strain>
    </source>
</reference>
<keyword evidence="3" id="KW-1003">Cell membrane</keyword>
<evidence type="ECO:0000256" key="5">
    <source>
        <dbReference type="ARBA" id="ARBA00022741"/>
    </source>
</evidence>
<evidence type="ECO:0000313" key="13">
    <source>
        <dbReference type="Proteomes" id="UP000823891"/>
    </source>
</evidence>
<keyword evidence="5" id="KW-0547">Nucleotide-binding</keyword>
<keyword evidence="7 9" id="KW-1133">Transmembrane helix</keyword>
<dbReference type="SUPFAM" id="SSF90123">
    <property type="entry name" value="ABC transporter transmembrane region"/>
    <property type="match status" value="1"/>
</dbReference>
<feature type="transmembrane region" description="Helical" evidence="9">
    <location>
        <begin position="52"/>
        <end position="78"/>
    </location>
</feature>
<feature type="transmembrane region" description="Helical" evidence="9">
    <location>
        <begin position="237"/>
        <end position="259"/>
    </location>
</feature>
<dbReference type="InterPro" id="IPR011527">
    <property type="entry name" value="ABC1_TM_dom"/>
</dbReference>
<feature type="transmembrane region" description="Helical" evidence="9">
    <location>
        <begin position="157"/>
        <end position="176"/>
    </location>
</feature>
<evidence type="ECO:0000256" key="2">
    <source>
        <dbReference type="ARBA" id="ARBA00022448"/>
    </source>
</evidence>
<dbReference type="PANTHER" id="PTHR43394:SF1">
    <property type="entry name" value="ATP-BINDING CASSETTE SUB-FAMILY B MEMBER 10, MITOCHONDRIAL"/>
    <property type="match status" value="1"/>
</dbReference>
<dbReference type="Gene3D" id="3.40.50.300">
    <property type="entry name" value="P-loop containing nucleotide triphosphate hydrolases"/>
    <property type="match status" value="1"/>
</dbReference>
<comment type="caution">
    <text evidence="12">The sequence shown here is derived from an EMBL/GenBank/DDBJ whole genome shotgun (WGS) entry which is preliminary data.</text>
</comment>
<dbReference type="GO" id="GO:0005886">
    <property type="term" value="C:plasma membrane"/>
    <property type="evidence" value="ECO:0007669"/>
    <property type="project" value="UniProtKB-SubCell"/>
</dbReference>
<feature type="domain" description="ABC transporter" evidence="10">
    <location>
        <begin position="368"/>
        <end position="603"/>
    </location>
</feature>
<proteinExistence type="predicted"/>
<dbReference type="SUPFAM" id="SSF52540">
    <property type="entry name" value="P-loop containing nucleoside triphosphate hydrolases"/>
    <property type="match status" value="1"/>
</dbReference>
<evidence type="ECO:0000256" key="7">
    <source>
        <dbReference type="ARBA" id="ARBA00022989"/>
    </source>
</evidence>
<dbReference type="Gene3D" id="1.20.1560.10">
    <property type="entry name" value="ABC transporter type 1, transmembrane domain"/>
    <property type="match status" value="1"/>
</dbReference>
<dbReference type="PROSITE" id="PS50893">
    <property type="entry name" value="ABC_TRANSPORTER_2"/>
    <property type="match status" value="1"/>
</dbReference>
<dbReference type="FunFam" id="3.40.50.300:FF:000221">
    <property type="entry name" value="Multidrug ABC transporter ATP-binding protein"/>
    <property type="match status" value="1"/>
</dbReference>
<organism evidence="12 13">
    <name type="scientific">Candidatus Eisenbergiella merdavium</name>
    <dbReference type="NCBI Taxonomy" id="2838551"/>
    <lineage>
        <taxon>Bacteria</taxon>
        <taxon>Bacillati</taxon>
        <taxon>Bacillota</taxon>
        <taxon>Clostridia</taxon>
        <taxon>Lachnospirales</taxon>
        <taxon>Lachnospiraceae</taxon>
        <taxon>Eisenbergiella</taxon>
    </lineage>
</organism>
<evidence type="ECO:0000256" key="8">
    <source>
        <dbReference type="ARBA" id="ARBA00023136"/>
    </source>
</evidence>
<dbReference type="InterPro" id="IPR027417">
    <property type="entry name" value="P-loop_NTPase"/>
</dbReference>
<comment type="subcellular location">
    <subcellularLocation>
        <location evidence="1">Cell membrane</location>
        <topology evidence="1">Multi-pass membrane protein</topology>
    </subcellularLocation>
</comment>
<evidence type="ECO:0000256" key="3">
    <source>
        <dbReference type="ARBA" id="ARBA00022475"/>
    </source>
</evidence>
<evidence type="ECO:0000256" key="9">
    <source>
        <dbReference type="SAM" id="Phobius"/>
    </source>
</evidence>
<dbReference type="InterPro" id="IPR039421">
    <property type="entry name" value="Type_1_exporter"/>
</dbReference>
<dbReference type="GO" id="GO:0005524">
    <property type="term" value="F:ATP binding"/>
    <property type="evidence" value="ECO:0007669"/>
    <property type="project" value="UniProtKB-KW"/>
</dbReference>
<keyword evidence="2" id="KW-0813">Transport</keyword>
<feature type="transmembrane region" description="Helical" evidence="9">
    <location>
        <begin position="20"/>
        <end position="40"/>
    </location>
</feature>
<feature type="domain" description="ABC transmembrane type-1" evidence="11">
    <location>
        <begin position="16"/>
        <end position="298"/>
    </location>
</feature>
<evidence type="ECO:0000313" key="12">
    <source>
        <dbReference type="EMBL" id="HJC22548.1"/>
    </source>
</evidence>
<dbReference type="Proteomes" id="UP000823891">
    <property type="component" value="Unassembled WGS sequence"/>
</dbReference>
<dbReference type="InterPro" id="IPR003439">
    <property type="entry name" value="ABC_transporter-like_ATP-bd"/>
</dbReference>
<gene>
    <name evidence="12" type="ORF">H9761_02445</name>
</gene>
<evidence type="ECO:0000259" key="10">
    <source>
        <dbReference type="PROSITE" id="PS50893"/>
    </source>
</evidence>
<sequence length="621" mass="66769">MKKLLIYLKDYKKETVLAPLFKLLEASFELFVPLVMAAIIDNGIANGDMGYIGRMCLVLIALGIIGLTCSITAQYFAAKAAVGFAAQMKKALFSHIQSLSFTEMDTVGTSTLITRMTSDANQVQNGVNMVLRLFLRSPFIVFGAMIMAFTIDIKSALVFVAAIPLLSLVVFGIMVVTTPMYRRVQGGLDAVMGITRENLTGVRVLRAFNKEESELARFEEANGALAQMQKAVARLSALMNPVTYIIINGAVIALVWTGAWQVENGVITQGEVVALVNYMSQILVELIKLANLIVTITKAIACGNRIQSIFEMQTSLSDPQEAGGTPAAGAAQTAGEAQIAGAAPTADTAQTAGGAPTAGESAQAVPSVSFEHVCLTYKNAGAESLTDIDFKAWPGQTIGVIGGTGSGKSSLVNLIPRFYDVTKGRVLVDGRDVRDYPLSELRGRIGMVLQKAVLFEGTIRENLRWGKEDASDEELYRALDISQAREFVEEKDGGLDARVAQGGKNLSGGQKQRLTIARALVRQPSILVLDDSASALDYATDAKLRRAIRDMEGGPTVFIVSQRAASIRHADQIIVLDDGEVAGIGTHDELLKGCAAYQEIYYSQFEKKEAAKTSASAWRQD</sequence>
<evidence type="ECO:0000259" key="11">
    <source>
        <dbReference type="PROSITE" id="PS50929"/>
    </source>
</evidence>
<dbReference type="PROSITE" id="PS00211">
    <property type="entry name" value="ABC_TRANSPORTER_1"/>
    <property type="match status" value="1"/>
</dbReference>
<keyword evidence="6 12" id="KW-0067">ATP-binding</keyword>
<evidence type="ECO:0000256" key="6">
    <source>
        <dbReference type="ARBA" id="ARBA00022840"/>
    </source>
</evidence>
<keyword evidence="4 9" id="KW-0812">Transmembrane</keyword>
<evidence type="ECO:0000256" key="4">
    <source>
        <dbReference type="ARBA" id="ARBA00022692"/>
    </source>
</evidence>
<feature type="transmembrane region" description="Helical" evidence="9">
    <location>
        <begin position="133"/>
        <end position="151"/>
    </location>
</feature>
<dbReference type="Pfam" id="PF00005">
    <property type="entry name" value="ABC_tran"/>
    <property type="match status" value="1"/>
</dbReference>
<reference evidence="12" key="2">
    <citation type="submission" date="2021-04" db="EMBL/GenBank/DDBJ databases">
        <authorList>
            <person name="Gilroy R."/>
        </authorList>
    </citation>
    <scope>NUCLEOTIDE SEQUENCE</scope>
    <source>
        <strain evidence="12">USAMLcec2-132</strain>
    </source>
</reference>
<dbReference type="Pfam" id="PF00664">
    <property type="entry name" value="ABC_membrane"/>
    <property type="match status" value="1"/>
</dbReference>
<protein>
    <submittedName>
        <fullName evidence="12">ABC transporter ATP-binding protein/permease</fullName>
    </submittedName>
</protein>
<evidence type="ECO:0000256" key="1">
    <source>
        <dbReference type="ARBA" id="ARBA00004651"/>
    </source>
</evidence>
<dbReference type="CDD" id="cd18548">
    <property type="entry name" value="ABC_6TM_Tm287_like"/>
    <property type="match status" value="1"/>
</dbReference>
<dbReference type="GO" id="GO:0016887">
    <property type="term" value="F:ATP hydrolysis activity"/>
    <property type="evidence" value="ECO:0007669"/>
    <property type="project" value="InterPro"/>
</dbReference>
<dbReference type="InterPro" id="IPR017871">
    <property type="entry name" value="ABC_transporter-like_CS"/>
</dbReference>
<accession>A0A9D2NCI9</accession>
<dbReference type="GO" id="GO:0015421">
    <property type="term" value="F:ABC-type oligopeptide transporter activity"/>
    <property type="evidence" value="ECO:0007669"/>
    <property type="project" value="TreeGrafter"/>
</dbReference>
<name>A0A9D2NCI9_9FIRM</name>
<dbReference type="EMBL" id="DWWS01000013">
    <property type="protein sequence ID" value="HJC22548.1"/>
    <property type="molecule type" value="Genomic_DNA"/>
</dbReference>
<dbReference type="InterPro" id="IPR003593">
    <property type="entry name" value="AAA+_ATPase"/>
</dbReference>
<dbReference type="InterPro" id="IPR036640">
    <property type="entry name" value="ABC1_TM_sf"/>
</dbReference>